<proteinExistence type="predicted"/>
<dbReference type="Pfam" id="PF11292">
    <property type="entry name" value="DUF3093"/>
    <property type="match status" value="1"/>
</dbReference>
<accession>A0A094PSF8</accession>
<comment type="caution">
    <text evidence="2">The sequence shown here is derived from an EMBL/GenBank/DDBJ whole genome shotgun (WGS) entry which is preliminary data.</text>
</comment>
<evidence type="ECO:0000313" key="2">
    <source>
        <dbReference type="EMBL" id="KGA14715.1"/>
    </source>
</evidence>
<evidence type="ECO:0008006" key="3">
    <source>
        <dbReference type="Google" id="ProtNLM"/>
    </source>
</evidence>
<dbReference type="EMBL" id="JNSK01000120">
    <property type="protein sequence ID" value="KGA14715.1"/>
    <property type="molecule type" value="Genomic_DNA"/>
</dbReference>
<dbReference type="InterPro" id="IPR021443">
    <property type="entry name" value="DUF3093"/>
</dbReference>
<dbReference type="AlphaFoldDB" id="A0A094PSF8"/>
<name>A0A094PSF8_9ZZZZ</name>
<reference evidence="2" key="1">
    <citation type="submission" date="2014-05" db="EMBL/GenBank/DDBJ databases">
        <title>Key roles for freshwater Actinobacteria revealed by deep metagenomic sequencing.</title>
        <authorList>
            <person name="Ghai R."/>
            <person name="Mizuno C.M."/>
            <person name="Picazo A."/>
            <person name="Camacho A."/>
            <person name="Rodriguez-Valera F."/>
        </authorList>
    </citation>
    <scope>NUCLEOTIDE SEQUENCE</scope>
</reference>
<protein>
    <recommendedName>
        <fullName evidence="3">DUF3093 domain-containing protein</fullName>
    </recommendedName>
</protein>
<feature type="transmembrane region" description="Helical" evidence="1">
    <location>
        <begin position="41"/>
        <end position="64"/>
    </location>
</feature>
<keyword evidence="1" id="KW-0472">Membrane</keyword>
<keyword evidence="1" id="KW-0812">Transmembrane</keyword>
<keyword evidence="1" id="KW-1133">Transmembrane helix</keyword>
<sequence length="149" mass="16781">MGERLIKFREVIRPPFWLMAFIYFLACSLGIAIWAAMTTMIAAVVMALLTAGTILIYFTSSLVIEIDDLELRVGKAHIDKKFCGEVIVLTPAQMSLQRTRKADPAAYLAIRFWTAHGVKIEVNDDRDQTPYWLVTSKCGEKIAQALKDI</sequence>
<evidence type="ECO:0000256" key="1">
    <source>
        <dbReference type="SAM" id="Phobius"/>
    </source>
</evidence>
<feature type="transmembrane region" description="Helical" evidence="1">
    <location>
        <begin position="16"/>
        <end position="35"/>
    </location>
</feature>
<organism evidence="2">
    <name type="scientific">freshwater metagenome</name>
    <dbReference type="NCBI Taxonomy" id="449393"/>
    <lineage>
        <taxon>unclassified sequences</taxon>
        <taxon>metagenomes</taxon>
        <taxon>ecological metagenomes</taxon>
    </lineage>
</organism>
<gene>
    <name evidence="2" type="ORF">GM50_19120</name>
</gene>